<proteinExistence type="inferred from homology"/>
<dbReference type="Pfam" id="PF01381">
    <property type="entry name" value="HTH_3"/>
    <property type="match status" value="1"/>
</dbReference>
<dbReference type="AlphaFoldDB" id="A0A3S0QE37"/>
<organism evidence="3 4">
    <name type="scientific">Hymenobacter gummosus</name>
    <dbReference type="NCBI Taxonomy" id="1776032"/>
    <lineage>
        <taxon>Bacteria</taxon>
        <taxon>Pseudomonadati</taxon>
        <taxon>Bacteroidota</taxon>
        <taxon>Cytophagia</taxon>
        <taxon>Cytophagales</taxon>
        <taxon>Hymenobacteraceae</taxon>
        <taxon>Hymenobacter</taxon>
    </lineage>
</organism>
<dbReference type="InterPro" id="IPR052345">
    <property type="entry name" value="Rad_response_metalloprotease"/>
</dbReference>
<evidence type="ECO:0000313" key="3">
    <source>
        <dbReference type="EMBL" id="RTQ45069.1"/>
    </source>
</evidence>
<comment type="similarity">
    <text evidence="1">Belongs to the short-chain fatty acyl-CoA assimilation regulator (ScfR) family.</text>
</comment>
<feature type="domain" description="HTH cro/C1-type" evidence="2">
    <location>
        <begin position="35"/>
        <end position="90"/>
    </location>
</feature>
<name>A0A3S0QE37_9BACT</name>
<dbReference type="PANTHER" id="PTHR43236:SF1">
    <property type="entry name" value="BLL7220 PROTEIN"/>
    <property type="match status" value="1"/>
</dbReference>
<dbReference type="SMART" id="SM00530">
    <property type="entry name" value="HTH_XRE"/>
    <property type="match status" value="1"/>
</dbReference>
<dbReference type="Gene3D" id="1.10.10.2910">
    <property type="match status" value="1"/>
</dbReference>
<dbReference type="SUPFAM" id="SSF47413">
    <property type="entry name" value="lambda repressor-like DNA-binding domains"/>
    <property type="match status" value="1"/>
</dbReference>
<keyword evidence="4" id="KW-1185">Reference proteome</keyword>
<comment type="caution">
    <text evidence="3">The sequence shown here is derived from an EMBL/GenBank/DDBJ whole genome shotgun (WGS) entry which is preliminary data.</text>
</comment>
<dbReference type="EMBL" id="RXOF01000022">
    <property type="protein sequence ID" value="RTQ45069.1"/>
    <property type="molecule type" value="Genomic_DNA"/>
</dbReference>
<dbReference type="Pfam" id="PF06114">
    <property type="entry name" value="Peptidase_M78"/>
    <property type="match status" value="1"/>
</dbReference>
<evidence type="ECO:0000313" key="4">
    <source>
        <dbReference type="Proteomes" id="UP000282184"/>
    </source>
</evidence>
<dbReference type="CDD" id="cd00093">
    <property type="entry name" value="HTH_XRE"/>
    <property type="match status" value="1"/>
</dbReference>
<dbReference type="Gene3D" id="1.10.260.40">
    <property type="entry name" value="lambda repressor-like DNA-binding domains"/>
    <property type="match status" value="1"/>
</dbReference>
<sequence>MSDNFANSPDLPSDLMDEVLKLLASSDAPSLASLIERRREELGLSTKAASEILSMTRTSYERLVTGALQKLDVLTALKLAHFLDVSIEQVMKLVAASVMPAEDYKTVERVKEASFIVRNFDVARLRKLGFIESMDYGHIRDRILHYFGLNSLYEYGTEMAAVLFQKSNTRVEDKMKAFWIMSAYQQFQRVENPNPFDPRQVEKLVTQIRRYTRQERAGMLTVMRALYEAGVTVIMQKALPSTAVQGGTFIVNKKPCIVITDHFKSYPLLWHTLLHELGHVIFHLDKLAVVKYHLTEGVEDLFLIEDQANQFADELLLPREKYEYIKNYINVESFVERYAAQNNVHPSIIYHRYARELSDRQDKTGWQYYGRFMPKSDVCAAGLSRAPWLTPDTSLAAESEEVRTILAPTSHPTTQPIA</sequence>
<evidence type="ECO:0000256" key="1">
    <source>
        <dbReference type="ARBA" id="ARBA00007227"/>
    </source>
</evidence>
<dbReference type="InterPro" id="IPR010359">
    <property type="entry name" value="IrrE_HExxH"/>
</dbReference>
<dbReference type="InterPro" id="IPR010982">
    <property type="entry name" value="Lambda_DNA-bd_dom_sf"/>
</dbReference>
<evidence type="ECO:0000259" key="2">
    <source>
        <dbReference type="PROSITE" id="PS50943"/>
    </source>
</evidence>
<gene>
    <name evidence="3" type="ORF">EJV47_26220</name>
</gene>
<reference evidence="3 4" key="1">
    <citation type="submission" date="2018-12" db="EMBL/GenBank/DDBJ databases">
        <title>Hymenobacter gummosus sp. nov., isolated from a spring.</title>
        <authorList>
            <person name="Nie L."/>
        </authorList>
    </citation>
    <scope>NUCLEOTIDE SEQUENCE [LARGE SCALE GENOMIC DNA]</scope>
    <source>
        <strain evidence="3 4">KCTC 52166</strain>
    </source>
</reference>
<dbReference type="OrthoDB" id="9796786at2"/>
<dbReference type="GO" id="GO:0003677">
    <property type="term" value="F:DNA binding"/>
    <property type="evidence" value="ECO:0007669"/>
    <property type="project" value="InterPro"/>
</dbReference>
<dbReference type="PROSITE" id="PS50943">
    <property type="entry name" value="HTH_CROC1"/>
    <property type="match status" value="1"/>
</dbReference>
<dbReference type="PANTHER" id="PTHR43236">
    <property type="entry name" value="ANTITOXIN HIGA1"/>
    <property type="match status" value="1"/>
</dbReference>
<accession>A0A3S0QE37</accession>
<dbReference type="InterPro" id="IPR001387">
    <property type="entry name" value="Cro/C1-type_HTH"/>
</dbReference>
<dbReference type="Proteomes" id="UP000282184">
    <property type="component" value="Unassembled WGS sequence"/>
</dbReference>
<protein>
    <submittedName>
        <fullName evidence="3">ImmA/IrrE family metallo-endopeptidase</fullName>
    </submittedName>
</protein>